<dbReference type="CDD" id="cd05008">
    <property type="entry name" value="SIS_GlmS_GlmD_1"/>
    <property type="match status" value="1"/>
</dbReference>
<evidence type="ECO:0000256" key="3">
    <source>
        <dbReference type="ARBA" id="ARBA00016090"/>
    </source>
</evidence>
<gene>
    <name evidence="10" type="primary">glmS</name>
    <name evidence="10" type="ORF">D7V94_20105</name>
</gene>
<organism evidence="10 11">
    <name type="scientific">Parablautia intestinalis</name>
    <dbReference type="NCBI Taxonomy" id="2320100"/>
    <lineage>
        <taxon>Bacteria</taxon>
        <taxon>Bacillati</taxon>
        <taxon>Bacillota</taxon>
        <taxon>Clostridia</taxon>
        <taxon>Lachnospirales</taxon>
        <taxon>Lachnospiraceae</taxon>
        <taxon>Parablautia</taxon>
    </lineage>
</organism>
<dbReference type="CDD" id="cd05009">
    <property type="entry name" value="SIS_GlmS_GlmD_2"/>
    <property type="match status" value="1"/>
</dbReference>
<proteinExistence type="predicted"/>
<name>A0A3A9A9A4_9FIRM</name>
<dbReference type="InterPro" id="IPR035466">
    <property type="entry name" value="GlmS/AgaS_SIS"/>
</dbReference>
<dbReference type="SUPFAM" id="SSF53697">
    <property type="entry name" value="SIS domain"/>
    <property type="match status" value="1"/>
</dbReference>
<evidence type="ECO:0000256" key="4">
    <source>
        <dbReference type="ARBA" id="ARBA00022576"/>
    </source>
</evidence>
<dbReference type="PANTHER" id="PTHR10937">
    <property type="entry name" value="GLUCOSAMINE--FRUCTOSE-6-PHOSPHATE AMINOTRANSFERASE, ISOMERIZING"/>
    <property type="match status" value="1"/>
</dbReference>
<dbReference type="NCBIfam" id="TIGR01135">
    <property type="entry name" value="glmS"/>
    <property type="match status" value="1"/>
</dbReference>
<dbReference type="RefSeq" id="WP_120472088.1">
    <property type="nucleotide sequence ID" value="NZ_RAYQ01000033.1"/>
</dbReference>
<dbReference type="InterPro" id="IPR001347">
    <property type="entry name" value="SIS_dom"/>
</dbReference>
<dbReference type="EMBL" id="RAYQ01000033">
    <property type="protein sequence ID" value="RKI88049.1"/>
    <property type="molecule type" value="Genomic_DNA"/>
</dbReference>
<dbReference type="NCBIfam" id="NF001484">
    <property type="entry name" value="PRK00331.1"/>
    <property type="match status" value="1"/>
</dbReference>
<dbReference type="Pfam" id="PF01380">
    <property type="entry name" value="SIS"/>
    <property type="match status" value="2"/>
</dbReference>
<reference evidence="10 11" key="1">
    <citation type="submission" date="2018-09" db="EMBL/GenBank/DDBJ databases">
        <title>Murine metabolic-syndrome-specific gut microbial biobank.</title>
        <authorList>
            <person name="Liu C."/>
        </authorList>
    </citation>
    <scope>NUCLEOTIDE SEQUENCE [LARGE SCALE GENOMIC DNA]</scope>
    <source>
        <strain evidence="10 11">0.1xD8-82</strain>
    </source>
</reference>
<evidence type="ECO:0000256" key="6">
    <source>
        <dbReference type="ARBA" id="ARBA00022737"/>
    </source>
</evidence>
<dbReference type="PANTHER" id="PTHR10937:SF0">
    <property type="entry name" value="GLUTAMINE--FRUCTOSE-6-PHOSPHATE TRANSAMINASE (ISOMERIZING)"/>
    <property type="match status" value="1"/>
</dbReference>
<evidence type="ECO:0000259" key="9">
    <source>
        <dbReference type="PROSITE" id="PS51464"/>
    </source>
</evidence>
<dbReference type="GO" id="GO:0005829">
    <property type="term" value="C:cytosol"/>
    <property type="evidence" value="ECO:0007669"/>
    <property type="project" value="TreeGrafter"/>
</dbReference>
<keyword evidence="7" id="KW-0315">Glutamine amidotransferase</keyword>
<dbReference type="Pfam" id="PF13522">
    <property type="entry name" value="GATase_6"/>
    <property type="match status" value="1"/>
</dbReference>
<evidence type="ECO:0000256" key="1">
    <source>
        <dbReference type="ARBA" id="ARBA00001031"/>
    </source>
</evidence>
<evidence type="ECO:0000256" key="2">
    <source>
        <dbReference type="ARBA" id="ARBA00012916"/>
    </source>
</evidence>
<dbReference type="OrthoDB" id="106547at2"/>
<dbReference type="InterPro" id="IPR046348">
    <property type="entry name" value="SIS_dom_sf"/>
</dbReference>
<evidence type="ECO:0000256" key="5">
    <source>
        <dbReference type="ARBA" id="ARBA00022679"/>
    </source>
</evidence>
<dbReference type="PROSITE" id="PS51278">
    <property type="entry name" value="GATASE_TYPE_2"/>
    <property type="match status" value="1"/>
</dbReference>
<keyword evidence="5 10" id="KW-0808">Transferase</keyword>
<dbReference type="GO" id="GO:0097367">
    <property type="term" value="F:carbohydrate derivative binding"/>
    <property type="evidence" value="ECO:0007669"/>
    <property type="project" value="InterPro"/>
</dbReference>
<dbReference type="InterPro" id="IPR005855">
    <property type="entry name" value="GFAT"/>
</dbReference>
<accession>A0A3A9A9A4</accession>
<dbReference type="Gene3D" id="3.60.20.10">
    <property type="entry name" value="Glutamine Phosphoribosylpyrophosphate, subunit 1, domain 1"/>
    <property type="match status" value="1"/>
</dbReference>
<dbReference type="InterPro" id="IPR047084">
    <property type="entry name" value="GFAT_N"/>
</dbReference>
<keyword evidence="11" id="KW-1185">Reference proteome</keyword>
<evidence type="ECO:0000259" key="8">
    <source>
        <dbReference type="PROSITE" id="PS51278"/>
    </source>
</evidence>
<comment type="catalytic activity">
    <reaction evidence="1">
        <text>D-fructose 6-phosphate + L-glutamine = D-glucosamine 6-phosphate + L-glutamate</text>
        <dbReference type="Rhea" id="RHEA:13237"/>
        <dbReference type="ChEBI" id="CHEBI:29985"/>
        <dbReference type="ChEBI" id="CHEBI:58359"/>
        <dbReference type="ChEBI" id="CHEBI:58725"/>
        <dbReference type="ChEBI" id="CHEBI:61527"/>
        <dbReference type="EC" id="2.6.1.16"/>
    </reaction>
</comment>
<keyword evidence="4 10" id="KW-0032">Aminotransferase</keyword>
<dbReference type="InterPro" id="IPR029055">
    <property type="entry name" value="Ntn_hydrolases_N"/>
</dbReference>
<dbReference type="GO" id="GO:0006002">
    <property type="term" value="P:fructose 6-phosphate metabolic process"/>
    <property type="evidence" value="ECO:0007669"/>
    <property type="project" value="TreeGrafter"/>
</dbReference>
<comment type="caution">
    <text evidence="10">The sequence shown here is derived from an EMBL/GenBank/DDBJ whole genome shotgun (WGS) entry which is preliminary data.</text>
</comment>
<protein>
    <recommendedName>
        <fullName evidence="3">Glutamine--fructose-6-phosphate aminotransferase [isomerizing]</fullName>
        <ecNumber evidence="2">2.6.1.16</ecNumber>
    </recommendedName>
</protein>
<dbReference type="InterPro" id="IPR017932">
    <property type="entry name" value="GATase_2_dom"/>
</dbReference>
<dbReference type="PROSITE" id="PS51464">
    <property type="entry name" value="SIS"/>
    <property type="match status" value="2"/>
</dbReference>
<dbReference type="Gene3D" id="3.40.50.10490">
    <property type="entry name" value="Glucose-6-phosphate isomerase like protein, domain 1"/>
    <property type="match status" value="2"/>
</dbReference>
<keyword evidence="6" id="KW-0677">Repeat</keyword>
<evidence type="ECO:0000256" key="7">
    <source>
        <dbReference type="ARBA" id="ARBA00022962"/>
    </source>
</evidence>
<dbReference type="GO" id="GO:0006047">
    <property type="term" value="P:UDP-N-acetylglucosamine metabolic process"/>
    <property type="evidence" value="ECO:0007669"/>
    <property type="project" value="TreeGrafter"/>
</dbReference>
<feature type="domain" description="SIS" evidence="9">
    <location>
        <begin position="453"/>
        <end position="595"/>
    </location>
</feature>
<dbReference type="GO" id="GO:0006487">
    <property type="term" value="P:protein N-linked glycosylation"/>
    <property type="evidence" value="ECO:0007669"/>
    <property type="project" value="TreeGrafter"/>
</dbReference>
<evidence type="ECO:0000313" key="10">
    <source>
        <dbReference type="EMBL" id="RKI88049.1"/>
    </source>
</evidence>
<feature type="domain" description="Glutamine amidotransferase type-2" evidence="8">
    <location>
        <begin position="2"/>
        <end position="214"/>
    </location>
</feature>
<dbReference type="SUPFAM" id="SSF56235">
    <property type="entry name" value="N-terminal nucleophile aminohydrolases (Ntn hydrolases)"/>
    <property type="match status" value="1"/>
</dbReference>
<evidence type="ECO:0000313" key="11">
    <source>
        <dbReference type="Proteomes" id="UP000280696"/>
    </source>
</evidence>
<feature type="domain" description="SIS" evidence="9">
    <location>
        <begin position="280"/>
        <end position="420"/>
    </location>
</feature>
<dbReference type="Proteomes" id="UP000280696">
    <property type="component" value="Unassembled WGS sequence"/>
</dbReference>
<dbReference type="FunFam" id="3.40.50.10490:FF:000001">
    <property type="entry name" value="Glutamine--fructose-6-phosphate aminotransferase [isomerizing]"/>
    <property type="match status" value="1"/>
</dbReference>
<sequence>MCGIIGYTGKGNAGKIMLDALELLEYRGYDSAGIALLDGGKTQIVKRAGRVKELRGLYEELKPAGQCGIGHTRWATHGGVSNENAHPHKFGKITLIHNGIIENYKELTEKYGLEGSLASETDSEVVAAVLEHFYTGDPYSAIRRTVLKLKGTFALAILFEDQPDKIFAVRNVSPIVAAVTEKGAMLSSDVAAIVPFTTDYFVVPEFHVICLSPQGIDMFDLSGDRAEVEWLKVDWDVSRSGKGGYPFYMEKEIMEQPQVIAETILPRIKDGKPDFSEEGIPDQILKDCKRICVIACGTAMHAGLVGKSLIQAMIGIHVDVVMASEFMYNDPVVNKDTLVIAISQSGETIDTLEALKFARKCGSPSISVVNVKGASIARASEYVIYTNAGPEIAVASTKAYTTQLAVLYLITARMAMARGLWEEERLLSFMNELQRVPQVMAKVLDTKEEIHRLAGVILNAQDVFMIGRGLDYSILLEGSLKLKEVSYIHSEAYASGELKHGTIALITEDTPVVAVVTQDKLKSKEISNIREVQSRGARVVLLIKENETLDEGEQWSCVYRLPKMDDPFMVMPASIVLQLIAYFVSLDKGLDVDKPRNLAKVVTVE</sequence>
<dbReference type="EC" id="2.6.1.16" evidence="2"/>
<dbReference type="GO" id="GO:0004360">
    <property type="term" value="F:glutamine-fructose-6-phosphate transaminase (isomerizing) activity"/>
    <property type="evidence" value="ECO:0007669"/>
    <property type="project" value="UniProtKB-EC"/>
</dbReference>
<dbReference type="CDD" id="cd00714">
    <property type="entry name" value="GFAT"/>
    <property type="match status" value="1"/>
</dbReference>
<dbReference type="AlphaFoldDB" id="A0A3A9A9A4"/>
<dbReference type="InterPro" id="IPR035490">
    <property type="entry name" value="GlmS/FrlB_SIS"/>
</dbReference>